<feature type="domain" description="Aminoglycoside phosphotransferase" evidence="9">
    <location>
        <begin position="56"/>
        <end position="234"/>
    </location>
</feature>
<dbReference type="InterPro" id="IPR011009">
    <property type="entry name" value="Kinase-like_dom_sf"/>
</dbReference>
<keyword evidence="5" id="KW-0067">ATP-binding</keyword>
<evidence type="ECO:0000256" key="7">
    <source>
        <dbReference type="PIRSR" id="PIRSR000706-1"/>
    </source>
</evidence>
<dbReference type="GO" id="GO:0046872">
    <property type="term" value="F:metal ion binding"/>
    <property type="evidence" value="ECO:0007669"/>
    <property type="project" value="UniProtKB-KW"/>
</dbReference>
<dbReference type="PIRSF" id="PIRSF000706">
    <property type="entry name" value="Kanamycin_kin"/>
    <property type="match status" value="1"/>
</dbReference>
<feature type="binding site" evidence="8">
    <location>
        <position position="174"/>
    </location>
    <ligand>
        <name>Mg(2+)</name>
        <dbReference type="ChEBI" id="CHEBI:18420"/>
    </ligand>
</feature>
<dbReference type="InterPro" id="IPR002575">
    <property type="entry name" value="Aminoglycoside_PTrfase"/>
</dbReference>
<dbReference type="EMBL" id="DXAM01000035">
    <property type="protein sequence ID" value="HJA03707.1"/>
    <property type="molecule type" value="Genomic_DNA"/>
</dbReference>
<evidence type="ECO:0000256" key="6">
    <source>
        <dbReference type="ARBA" id="ARBA00023251"/>
    </source>
</evidence>
<evidence type="ECO:0000256" key="8">
    <source>
        <dbReference type="PIRSR" id="PIRSR000706-2"/>
    </source>
</evidence>
<dbReference type="Pfam" id="PF01636">
    <property type="entry name" value="APH"/>
    <property type="match status" value="1"/>
</dbReference>
<keyword evidence="8" id="KW-0460">Magnesium</keyword>
<evidence type="ECO:0000256" key="5">
    <source>
        <dbReference type="ARBA" id="ARBA00022840"/>
    </source>
</evidence>
<dbReference type="Proteomes" id="UP000824220">
    <property type="component" value="Unassembled WGS sequence"/>
</dbReference>
<evidence type="ECO:0000256" key="4">
    <source>
        <dbReference type="ARBA" id="ARBA00022777"/>
    </source>
</evidence>
<evidence type="ECO:0000256" key="2">
    <source>
        <dbReference type="ARBA" id="ARBA00022679"/>
    </source>
</evidence>
<keyword evidence="4" id="KW-0418">Kinase</keyword>
<dbReference type="Gene3D" id="3.30.200.20">
    <property type="entry name" value="Phosphorylase Kinase, domain 1"/>
    <property type="match status" value="1"/>
</dbReference>
<evidence type="ECO:0000256" key="1">
    <source>
        <dbReference type="ARBA" id="ARBA00006219"/>
    </source>
</evidence>
<keyword evidence="3" id="KW-0547">Nucleotide-binding</keyword>
<keyword evidence="2" id="KW-0808">Transferase</keyword>
<evidence type="ECO:0000256" key="3">
    <source>
        <dbReference type="ARBA" id="ARBA00022741"/>
    </source>
</evidence>
<evidence type="ECO:0000313" key="11">
    <source>
        <dbReference type="Proteomes" id="UP000824220"/>
    </source>
</evidence>
<keyword evidence="8" id="KW-0479">Metal-binding</keyword>
<feature type="active site" description="Proton acceptor" evidence="7">
    <location>
        <position position="169"/>
    </location>
</feature>
<dbReference type="GO" id="GO:0016773">
    <property type="term" value="F:phosphotransferase activity, alcohol group as acceptor"/>
    <property type="evidence" value="ECO:0007669"/>
    <property type="project" value="InterPro"/>
</dbReference>
<protein>
    <submittedName>
        <fullName evidence="10">Phosphotransferase</fullName>
    </submittedName>
</protein>
<dbReference type="AlphaFoldDB" id="A0A9D2KHD8"/>
<dbReference type="InterPro" id="IPR024165">
    <property type="entry name" value="Kan/Strep_kinase"/>
</dbReference>
<accession>A0A9D2KHD8</accession>
<dbReference type="SUPFAM" id="SSF56112">
    <property type="entry name" value="Protein kinase-like (PK-like)"/>
    <property type="match status" value="1"/>
</dbReference>
<comment type="similarity">
    <text evidence="1">Belongs to the aminoglycoside phosphotransferase family.</text>
</comment>
<comment type="caution">
    <text evidence="10">The sequence shown here is derived from an EMBL/GenBank/DDBJ whole genome shotgun (WGS) entry which is preliminary data.</text>
</comment>
<reference evidence="10" key="2">
    <citation type="submission" date="2021-04" db="EMBL/GenBank/DDBJ databases">
        <authorList>
            <person name="Gilroy R."/>
        </authorList>
    </citation>
    <scope>NUCLEOTIDE SEQUENCE</scope>
    <source>
        <strain evidence="10">ChiHjej8B7-3636</strain>
    </source>
</reference>
<dbReference type="GO" id="GO:0046677">
    <property type="term" value="P:response to antibiotic"/>
    <property type="evidence" value="ECO:0007669"/>
    <property type="project" value="UniProtKB-KW"/>
</dbReference>
<dbReference type="GO" id="GO:0016301">
    <property type="term" value="F:kinase activity"/>
    <property type="evidence" value="ECO:0007669"/>
    <property type="project" value="UniProtKB-KW"/>
</dbReference>
<dbReference type="GO" id="GO:0005524">
    <property type="term" value="F:ATP binding"/>
    <property type="evidence" value="ECO:0007669"/>
    <property type="project" value="UniProtKB-KW"/>
</dbReference>
<feature type="binding site" evidence="8">
    <location>
        <position position="188"/>
    </location>
    <ligand>
        <name>Mg(2+)</name>
        <dbReference type="ChEBI" id="CHEBI:18420"/>
    </ligand>
</feature>
<organism evidence="10 11">
    <name type="scientific">Candidatus Microbacterium stercoravium</name>
    <dbReference type="NCBI Taxonomy" id="2838697"/>
    <lineage>
        <taxon>Bacteria</taxon>
        <taxon>Bacillati</taxon>
        <taxon>Actinomycetota</taxon>
        <taxon>Actinomycetes</taxon>
        <taxon>Micrococcales</taxon>
        <taxon>Microbacteriaceae</taxon>
        <taxon>Microbacterium</taxon>
    </lineage>
</organism>
<reference evidence="10" key="1">
    <citation type="journal article" date="2021" name="PeerJ">
        <title>Extensive microbial diversity within the chicken gut microbiome revealed by metagenomics and culture.</title>
        <authorList>
            <person name="Gilroy R."/>
            <person name="Ravi A."/>
            <person name="Getino M."/>
            <person name="Pursley I."/>
            <person name="Horton D.L."/>
            <person name="Alikhan N.F."/>
            <person name="Baker D."/>
            <person name="Gharbi K."/>
            <person name="Hall N."/>
            <person name="Watson M."/>
            <person name="Adriaenssens E.M."/>
            <person name="Foster-Nyarko E."/>
            <person name="Jarju S."/>
            <person name="Secka A."/>
            <person name="Antonio M."/>
            <person name="Oren A."/>
            <person name="Chaudhuri R.R."/>
            <person name="La Ragione R."/>
            <person name="Hildebrand F."/>
            <person name="Pallen M.J."/>
        </authorList>
    </citation>
    <scope>NUCLEOTIDE SEQUENCE</scope>
    <source>
        <strain evidence="10">ChiHjej8B7-3636</strain>
    </source>
</reference>
<name>A0A9D2KHD8_9MICO</name>
<keyword evidence="6" id="KW-0046">Antibiotic resistance</keyword>
<sequence length="243" mass="26255">MIPSDLSFLPTDVETPAMVGALPGGERAEAVWQNMVGGLTFRLPGIHAKWQRGAGQDLAREAERVRWAARFVTVPRVVSFERRGDEQLLVTETIPGTSAVLEPWDERPRASAHALGAGLRAFHDALPVADCPWTWAVTDRLADIADLAVRDRLAAADPGISRLVVCHGDACAPNTLLGSDGRASGHVDLGDLGVGELWADLAVLAMSVTWNYGEGYEEAVYEGYGIEPDPVRIAFFRDLWNAG</sequence>
<gene>
    <name evidence="10" type="ORF">H9800_02465</name>
</gene>
<evidence type="ECO:0000259" key="9">
    <source>
        <dbReference type="Pfam" id="PF01636"/>
    </source>
</evidence>
<proteinExistence type="inferred from homology"/>
<evidence type="ECO:0000313" key="10">
    <source>
        <dbReference type="EMBL" id="HJA03707.1"/>
    </source>
</evidence>
<dbReference type="Gene3D" id="3.90.1200.10">
    <property type="match status" value="1"/>
</dbReference>